<organism evidence="2 3">
    <name type="scientific">Pedobacter fastidiosus</name>
    <dbReference type="NCBI Taxonomy" id="2765361"/>
    <lineage>
        <taxon>Bacteria</taxon>
        <taxon>Pseudomonadati</taxon>
        <taxon>Bacteroidota</taxon>
        <taxon>Sphingobacteriia</taxon>
        <taxon>Sphingobacteriales</taxon>
        <taxon>Sphingobacteriaceae</taxon>
        <taxon>Pedobacter</taxon>
    </lineage>
</organism>
<dbReference type="InterPro" id="IPR002059">
    <property type="entry name" value="CSP_DNA-bd"/>
</dbReference>
<dbReference type="InterPro" id="IPR012156">
    <property type="entry name" value="Cold_shock_CspA"/>
</dbReference>
<evidence type="ECO:0000259" key="1">
    <source>
        <dbReference type="PROSITE" id="PS51857"/>
    </source>
</evidence>
<dbReference type="PROSITE" id="PS51857">
    <property type="entry name" value="CSD_2"/>
    <property type="match status" value="1"/>
</dbReference>
<feature type="domain" description="CSD" evidence="1">
    <location>
        <begin position="1"/>
        <end position="65"/>
    </location>
</feature>
<dbReference type="Gene3D" id="2.40.50.140">
    <property type="entry name" value="Nucleic acid-binding proteins"/>
    <property type="match status" value="1"/>
</dbReference>
<evidence type="ECO:0000313" key="2">
    <source>
        <dbReference type="EMBL" id="MBC6110511.1"/>
    </source>
</evidence>
<dbReference type="PRINTS" id="PR00050">
    <property type="entry name" value="COLDSHOCK"/>
</dbReference>
<reference evidence="2 3" key="1">
    <citation type="submission" date="2020-08" db="EMBL/GenBank/DDBJ databases">
        <authorList>
            <person name="Sun Q."/>
            <person name="Inoue M."/>
        </authorList>
    </citation>
    <scope>NUCLEOTIDE SEQUENCE [LARGE SCALE GENOMIC DNA]</scope>
    <source>
        <strain evidence="2 3">CCM 8938</strain>
    </source>
</reference>
<protein>
    <submittedName>
        <fullName evidence="2">Cold shock domain-containing protein</fullName>
    </submittedName>
</protein>
<keyword evidence="3" id="KW-1185">Reference proteome</keyword>
<name>A0ABR7KR01_9SPHI</name>
<dbReference type="SUPFAM" id="SSF50249">
    <property type="entry name" value="Nucleic acid-binding proteins"/>
    <property type="match status" value="1"/>
</dbReference>
<dbReference type="CDD" id="cd04458">
    <property type="entry name" value="CSP_CDS"/>
    <property type="match status" value="1"/>
</dbReference>
<sequence length="69" mass="7861">MPKGIIKWYNPNRGFGFIVPEDGTEAVFADCEKVIGEPKELKEGVMVDYQILIGNKSKQAFQIRMLDRT</sequence>
<dbReference type="PIRSF" id="PIRSF002599">
    <property type="entry name" value="Cold_shock_A"/>
    <property type="match status" value="1"/>
</dbReference>
<dbReference type="RefSeq" id="WP_187070971.1">
    <property type="nucleotide sequence ID" value="NZ_JACRYL010000006.1"/>
</dbReference>
<accession>A0ABR7KR01</accession>
<evidence type="ECO:0000313" key="3">
    <source>
        <dbReference type="Proteomes" id="UP000652755"/>
    </source>
</evidence>
<comment type="caution">
    <text evidence="2">The sequence shown here is derived from an EMBL/GenBank/DDBJ whole genome shotgun (WGS) entry which is preliminary data.</text>
</comment>
<dbReference type="Proteomes" id="UP000652755">
    <property type="component" value="Unassembled WGS sequence"/>
</dbReference>
<dbReference type="EMBL" id="JACRYL010000006">
    <property type="protein sequence ID" value="MBC6110511.1"/>
    <property type="molecule type" value="Genomic_DNA"/>
</dbReference>
<proteinExistence type="predicted"/>
<gene>
    <name evidence="2" type="ORF">H7U22_08750</name>
</gene>
<dbReference type="InterPro" id="IPR012340">
    <property type="entry name" value="NA-bd_OB-fold"/>
</dbReference>
<dbReference type="Pfam" id="PF00313">
    <property type="entry name" value="CSD"/>
    <property type="match status" value="1"/>
</dbReference>